<gene>
    <name evidence="1" type="ORF">H8B06_02035</name>
</gene>
<reference evidence="1 2" key="1">
    <citation type="submission" date="2020-08" db="EMBL/GenBank/DDBJ databases">
        <title>Sphingobacterium sp. DN00404 isolated from aquaculture water.</title>
        <authorList>
            <person name="Zhang M."/>
        </authorList>
    </citation>
    <scope>NUCLEOTIDE SEQUENCE [LARGE SCALE GENOMIC DNA]</scope>
    <source>
        <strain evidence="1 2">DN00404</strain>
    </source>
</reference>
<name>A0ABR7YJU3_9SPHI</name>
<accession>A0ABR7YJU3</accession>
<organism evidence="1 2">
    <name type="scientific">Sphingobacterium micropteri</name>
    <dbReference type="NCBI Taxonomy" id="2763501"/>
    <lineage>
        <taxon>Bacteria</taxon>
        <taxon>Pseudomonadati</taxon>
        <taxon>Bacteroidota</taxon>
        <taxon>Sphingobacteriia</taxon>
        <taxon>Sphingobacteriales</taxon>
        <taxon>Sphingobacteriaceae</taxon>
        <taxon>Sphingobacterium</taxon>
    </lineage>
</organism>
<proteinExistence type="predicted"/>
<dbReference type="EMBL" id="JACOIK010000001">
    <property type="protein sequence ID" value="MBD1431590.1"/>
    <property type="molecule type" value="Genomic_DNA"/>
</dbReference>
<evidence type="ECO:0000313" key="2">
    <source>
        <dbReference type="Proteomes" id="UP000602759"/>
    </source>
</evidence>
<evidence type="ECO:0000313" key="1">
    <source>
        <dbReference type="EMBL" id="MBD1431590.1"/>
    </source>
</evidence>
<sequence>MDKFISTGVRLILTVVKAVKYIVDVSLNMRKMGNLRRVYRKSVTVFWDQLYKPDFT</sequence>
<protein>
    <submittedName>
        <fullName evidence="1">Uncharacterized protein</fullName>
    </submittedName>
</protein>
<keyword evidence="2" id="KW-1185">Reference proteome</keyword>
<comment type="caution">
    <text evidence="1">The sequence shown here is derived from an EMBL/GenBank/DDBJ whole genome shotgun (WGS) entry which is preliminary data.</text>
</comment>
<dbReference type="Proteomes" id="UP000602759">
    <property type="component" value="Unassembled WGS sequence"/>
</dbReference>